<evidence type="ECO:0000313" key="1">
    <source>
        <dbReference type="EMBL" id="CAK7349602.1"/>
    </source>
</evidence>
<name>A0AAV1SGN6_9ROSI</name>
<comment type="caution">
    <text evidence="1">The sequence shown here is derived from an EMBL/GenBank/DDBJ whole genome shotgun (WGS) entry which is preliminary data.</text>
</comment>
<feature type="non-terminal residue" evidence="1">
    <location>
        <position position="1"/>
    </location>
</feature>
<sequence length="56" mass="6745">EIKIYKRKKKKQKLTLQNLNEAHQKRGFLNMSVREIEEKRVTFKERRMLASKNGGN</sequence>
<proteinExistence type="predicted"/>
<accession>A0AAV1SGN6</accession>
<organism evidence="1 2">
    <name type="scientific">Dovyalis caffra</name>
    <dbReference type="NCBI Taxonomy" id="77055"/>
    <lineage>
        <taxon>Eukaryota</taxon>
        <taxon>Viridiplantae</taxon>
        <taxon>Streptophyta</taxon>
        <taxon>Embryophyta</taxon>
        <taxon>Tracheophyta</taxon>
        <taxon>Spermatophyta</taxon>
        <taxon>Magnoliopsida</taxon>
        <taxon>eudicotyledons</taxon>
        <taxon>Gunneridae</taxon>
        <taxon>Pentapetalae</taxon>
        <taxon>rosids</taxon>
        <taxon>fabids</taxon>
        <taxon>Malpighiales</taxon>
        <taxon>Salicaceae</taxon>
        <taxon>Flacourtieae</taxon>
        <taxon>Dovyalis</taxon>
    </lineage>
</organism>
<keyword evidence="2" id="KW-1185">Reference proteome</keyword>
<dbReference type="Proteomes" id="UP001314170">
    <property type="component" value="Unassembled WGS sequence"/>
</dbReference>
<evidence type="ECO:0000313" key="2">
    <source>
        <dbReference type="Proteomes" id="UP001314170"/>
    </source>
</evidence>
<reference evidence="1 2" key="1">
    <citation type="submission" date="2024-01" db="EMBL/GenBank/DDBJ databases">
        <authorList>
            <person name="Waweru B."/>
        </authorList>
    </citation>
    <scope>NUCLEOTIDE SEQUENCE [LARGE SCALE GENOMIC DNA]</scope>
</reference>
<dbReference type="AlphaFoldDB" id="A0AAV1SGN6"/>
<gene>
    <name evidence="1" type="ORF">DCAF_LOCUS22322</name>
</gene>
<protein>
    <submittedName>
        <fullName evidence="1">Uncharacterized protein</fullName>
    </submittedName>
</protein>
<dbReference type="EMBL" id="CAWUPB010001176">
    <property type="protein sequence ID" value="CAK7349602.1"/>
    <property type="molecule type" value="Genomic_DNA"/>
</dbReference>